<reference evidence="14 15" key="1">
    <citation type="submission" date="2022-10" db="EMBL/GenBank/DDBJ databases">
        <title>Host association and intracellularity evolved multiple times independently in the Rickettsiales.</title>
        <authorList>
            <person name="Castelli M."/>
            <person name="Nardi T."/>
            <person name="Gammuto L."/>
            <person name="Bellinzona G."/>
            <person name="Sabaneyeva E."/>
            <person name="Potekhin A."/>
            <person name="Serra V."/>
            <person name="Petroni G."/>
            <person name="Sassera D."/>
        </authorList>
    </citation>
    <scope>NUCLEOTIDE SEQUENCE [LARGE SCALE GENOMIC DNA]</scope>
    <source>
        <strain evidence="14 15">Kr 154-4</strain>
    </source>
</reference>
<evidence type="ECO:0000256" key="4">
    <source>
        <dbReference type="ARBA" id="ARBA00022842"/>
    </source>
</evidence>
<keyword evidence="9" id="KW-1133">Transmembrane helix</keyword>
<feature type="active site" description="Phosphoserine intermediate" evidence="6">
    <location>
        <position position="105"/>
    </location>
</feature>
<dbReference type="InterPro" id="IPR005843">
    <property type="entry name" value="A-D-PHexomutase_C"/>
</dbReference>
<name>A0ABZ0URX7_9RICK</name>
<sequence>MQKKYFGTDGIRGRSNTNIITPEIMIKLAMATAVACGFSEKRSTKPTIVIGKDTRLSGYMLEFALTSGFISMGVNIVLVGPIPTPAISMLIRSLRADLGMMISASHNPYYDNGVKFFDSSGYKMDAALENKIEQLMSTDLSEYVAHYNDLGKAVKLEDARGRYIEHVKYSFPHIHKLDGIKIVVDCANGAAYDVAPKVFHELGAEVIACGINPNGFNINHQCGVLDAKELAKKVVEHKADLGIALDGDADRILIIDENGQAIDGDQIIAALADYLSAMNHGLKNNTVVTTIMSNMGLELYLNSIGISLVRTNVGDKHVAQKMRELECNLGGEQSGHIIIGANEATGDGIKVALQVLAMYKIAQNIPISQLLNKFTPVPQFTHNIYYDHKYYGQQNLICKDRIENITRLYQKIYAKEARIIIRKSGTEPIIRLMVESIDSALAKNLLSNIRIEVEKELNLD</sequence>
<keyword evidence="4 6" id="KW-0460">Magnesium</keyword>
<feature type="modified residue" description="Phosphoserine" evidence="6">
    <location>
        <position position="105"/>
    </location>
</feature>
<dbReference type="InterPro" id="IPR016055">
    <property type="entry name" value="A-D-PHexomutase_a/b/a-I/II/III"/>
</dbReference>
<dbReference type="Pfam" id="PF02878">
    <property type="entry name" value="PGM_PMM_I"/>
    <property type="match status" value="1"/>
</dbReference>
<dbReference type="InterPro" id="IPR050060">
    <property type="entry name" value="Phosphoglucosamine_mutase"/>
</dbReference>
<evidence type="ECO:0000256" key="2">
    <source>
        <dbReference type="ARBA" id="ARBA00022553"/>
    </source>
</evidence>
<gene>
    <name evidence="6" type="primary">glmM</name>
    <name evidence="14" type="ORF">Trichorick_00684</name>
</gene>
<accession>A0ABZ0URX7</accession>
<feature type="domain" description="Alpha-D-phosphohexomutase C-terminal" evidence="10">
    <location>
        <begin position="411"/>
        <end position="449"/>
    </location>
</feature>
<dbReference type="PRINTS" id="PR00509">
    <property type="entry name" value="PGMPMM"/>
</dbReference>
<keyword evidence="3 6" id="KW-0479">Metal-binding</keyword>
<dbReference type="PANTHER" id="PTHR42946:SF1">
    <property type="entry name" value="PHOSPHOGLUCOMUTASE (ALPHA-D-GLUCOSE-1,6-BISPHOSPHATE-DEPENDENT)"/>
    <property type="match status" value="1"/>
</dbReference>
<keyword evidence="9" id="KW-0472">Membrane</keyword>
<organism evidence="14 15">
    <name type="scientific">Candidatus Trichorickettsia mobilis</name>
    <dbReference type="NCBI Taxonomy" id="1346319"/>
    <lineage>
        <taxon>Bacteria</taxon>
        <taxon>Pseudomonadati</taxon>
        <taxon>Pseudomonadota</taxon>
        <taxon>Alphaproteobacteria</taxon>
        <taxon>Rickettsiales</taxon>
        <taxon>Rickettsiaceae</taxon>
        <taxon>Rickettsieae</taxon>
        <taxon>Candidatus Trichorickettsia</taxon>
    </lineage>
</organism>
<dbReference type="Gene3D" id="3.40.120.10">
    <property type="entry name" value="Alpha-D-Glucose-1,6-Bisphosphate, subunit A, domain 3"/>
    <property type="match status" value="3"/>
</dbReference>
<dbReference type="InterPro" id="IPR005845">
    <property type="entry name" value="A-D-PHexomutase_a/b/a-II"/>
</dbReference>
<dbReference type="Gene3D" id="3.30.310.50">
    <property type="entry name" value="Alpha-D-phosphohexomutase, C-terminal domain"/>
    <property type="match status" value="1"/>
</dbReference>
<dbReference type="HAMAP" id="MF_01554_B">
    <property type="entry name" value="GlmM_B"/>
    <property type="match status" value="1"/>
</dbReference>
<evidence type="ECO:0000256" key="9">
    <source>
        <dbReference type="SAM" id="Phobius"/>
    </source>
</evidence>
<comment type="cofactor">
    <cofactor evidence="6">
        <name>Mg(2+)</name>
        <dbReference type="ChEBI" id="CHEBI:18420"/>
    </cofactor>
    <text evidence="6">Binds 1 Mg(2+) ion per subunit.</text>
</comment>
<evidence type="ECO:0000256" key="5">
    <source>
        <dbReference type="ARBA" id="ARBA00023235"/>
    </source>
</evidence>
<evidence type="ECO:0000259" key="11">
    <source>
        <dbReference type="Pfam" id="PF02878"/>
    </source>
</evidence>
<dbReference type="SUPFAM" id="SSF53738">
    <property type="entry name" value="Phosphoglucomutase, first 3 domains"/>
    <property type="match status" value="3"/>
</dbReference>
<dbReference type="Pfam" id="PF02880">
    <property type="entry name" value="PGM_PMM_III"/>
    <property type="match status" value="1"/>
</dbReference>
<dbReference type="InterPro" id="IPR005846">
    <property type="entry name" value="A-D-PHexomutase_a/b/a-III"/>
</dbReference>
<comment type="function">
    <text evidence="6 8">Catalyzes the conversion of glucosamine-6-phosphate to glucosamine-1-phosphate.</text>
</comment>
<dbReference type="InterPro" id="IPR016066">
    <property type="entry name" value="A-D-PHexomutase_CS"/>
</dbReference>
<dbReference type="NCBIfam" id="NF008139">
    <property type="entry name" value="PRK10887.1"/>
    <property type="match status" value="1"/>
</dbReference>
<evidence type="ECO:0000259" key="12">
    <source>
        <dbReference type="Pfam" id="PF02879"/>
    </source>
</evidence>
<keyword evidence="9" id="KW-0812">Transmembrane</keyword>
<feature type="domain" description="Alpha-D-phosphohexomutase alpha/beta/alpha" evidence="11">
    <location>
        <begin position="4"/>
        <end position="138"/>
    </location>
</feature>
<dbReference type="Proteomes" id="UP001326613">
    <property type="component" value="Chromosome"/>
</dbReference>
<evidence type="ECO:0000256" key="7">
    <source>
        <dbReference type="RuleBase" id="RU004326"/>
    </source>
</evidence>
<evidence type="ECO:0000256" key="3">
    <source>
        <dbReference type="ARBA" id="ARBA00022723"/>
    </source>
</evidence>
<evidence type="ECO:0000259" key="13">
    <source>
        <dbReference type="Pfam" id="PF02880"/>
    </source>
</evidence>
<proteinExistence type="inferred from homology"/>
<dbReference type="EMBL" id="CP112932">
    <property type="protein sequence ID" value="WPY00797.1"/>
    <property type="molecule type" value="Genomic_DNA"/>
</dbReference>
<dbReference type="InterPro" id="IPR006352">
    <property type="entry name" value="GlmM_bact"/>
</dbReference>
<dbReference type="PROSITE" id="PS00710">
    <property type="entry name" value="PGM_PMM"/>
    <property type="match status" value="1"/>
</dbReference>
<dbReference type="InterPro" id="IPR005841">
    <property type="entry name" value="Alpha-D-phosphohexomutase_SF"/>
</dbReference>
<feature type="binding site" evidence="6">
    <location>
        <position position="246"/>
    </location>
    <ligand>
        <name>Mg(2+)</name>
        <dbReference type="ChEBI" id="CHEBI:18420"/>
    </ligand>
</feature>
<evidence type="ECO:0000259" key="10">
    <source>
        <dbReference type="Pfam" id="PF00408"/>
    </source>
</evidence>
<comment type="catalytic activity">
    <reaction evidence="6 8">
        <text>alpha-D-glucosamine 1-phosphate = D-glucosamine 6-phosphate</text>
        <dbReference type="Rhea" id="RHEA:23424"/>
        <dbReference type="ChEBI" id="CHEBI:58516"/>
        <dbReference type="ChEBI" id="CHEBI:58725"/>
        <dbReference type="EC" id="5.4.2.10"/>
    </reaction>
</comment>
<dbReference type="CDD" id="cd05802">
    <property type="entry name" value="GlmM"/>
    <property type="match status" value="1"/>
</dbReference>
<dbReference type="EC" id="5.4.2.10" evidence="6 8"/>
<comment type="similarity">
    <text evidence="1 6 7">Belongs to the phosphohexose mutase family.</text>
</comment>
<evidence type="ECO:0000313" key="14">
    <source>
        <dbReference type="EMBL" id="WPY00797.1"/>
    </source>
</evidence>
<feature type="domain" description="Alpha-D-phosphohexomutase alpha/beta/alpha" evidence="12">
    <location>
        <begin position="162"/>
        <end position="259"/>
    </location>
</feature>
<dbReference type="RefSeq" id="WP_323738835.1">
    <property type="nucleotide sequence ID" value="NZ_CP112932.1"/>
</dbReference>
<feature type="binding site" description="via phosphate group" evidence="6">
    <location>
        <position position="105"/>
    </location>
    <ligand>
        <name>Mg(2+)</name>
        <dbReference type="ChEBI" id="CHEBI:18420"/>
    </ligand>
</feature>
<dbReference type="InterPro" id="IPR036900">
    <property type="entry name" value="A-D-PHexomutase_C_sf"/>
</dbReference>
<feature type="transmembrane region" description="Helical" evidence="9">
    <location>
        <begin position="59"/>
        <end position="82"/>
    </location>
</feature>
<feature type="binding site" evidence="6">
    <location>
        <position position="248"/>
    </location>
    <ligand>
        <name>Mg(2+)</name>
        <dbReference type="ChEBI" id="CHEBI:18420"/>
    </ligand>
</feature>
<evidence type="ECO:0000256" key="1">
    <source>
        <dbReference type="ARBA" id="ARBA00010231"/>
    </source>
</evidence>
<feature type="domain" description="Alpha-D-phosphohexomutase alpha/beta/alpha" evidence="13">
    <location>
        <begin position="263"/>
        <end position="373"/>
    </location>
</feature>
<dbReference type="Pfam" id="PF02879">
    <property type="entry name" value="PGM_PMM_II"/>
    <property type="match status" value="1"/>
</dbReference>
<keyword evidence="2 6" id="KW-0597">Phosphoprotein</keyword>
<feature type="binding site" evidence="6">
    <location>
        <position position="250"/>
    </location>
    <ligand>
        <name>Mg(2+)</name>
        <dbReference type="ChEBI" id="CHEBI:18420"/>
    </ligand>
</feature>
<evidence type="ECO:0000256" key="8">
    <source>
        <dbReference type="RuleBase" id="RU004327"/>
    </source>
</evidence>
<dbReference type="InterPro" id="IPR005844">
    <property type="entry name" value="A-D-PHexomutase_a/b/a-I"/>
</dbReference>
<comment type="PTM">
    <text evidence="6">Activated by phosphorylation.</text>
</comment>
<keyword evidence="15" id="KW-1185">Reference proteome</keyword>
<dbReference type="PANTHER" id="PTHR42946">
    <property type="entry name" value="PHOSPHOHEXOSE MUTASE"/>
    <property type="match status" value="1"/>
</dbReference>
<dbReference type="NCBIfam" id="TIGR01455">
    <property type="entry name" value="glmM"/>
    <property type="match status" value="1"/>
</dbReference>
<keyword evidence="5 6" id="KW-0413">Isomerase</keyword>
<dbReference type="SUPFAM" id="SSF55957">
    <property type="entry name" value="Phosphoglucomutase, C-terminal domain"/>
    <property type="match status" value="1"/>
</dbReference>
<dbReference type="Pfam" id="PF00408">
    <property type="entry name" value="PGM_PMM_IV"/>
    <property type="match status" value="1"/>
</dbReference>
<evidence type="ECO:0000313" key="15">
    <source>
        <dbReference type="Proteomes" id="UP001326613"/>
    </source>
</evidence>
<evidence type="ECO:0000256" key="6">
    <source>
        <dbReference type="HAMAP-Rule" id="MF_01554"/>
    </source>
</evidence>
<protein>
    <recommendedName>
        <fullName evidence="6 8">Phosphoglucosamine mutase</fullName>
        <ecNumber evidence="6 8">5.4.2.10</ecNumber>
    </recommendedName>
</protein>